<dbReference type="EMBL" id="Z97053">
    <property type="status" value="NOT_ANNOTATED_CDS"/>
    <property type="molecule type" value="Genomic_DNA"/>
</dbReference>
<reference evidence="1 2" key="2">
    <citation type="journal article" date="2001" name="Nature">
        <title>The DNA sequence and comparative analysis of human chromosome 20.</title>
        <authorList>
            <person name="Deloukas P."/>
            <person name="Matthews L.H."/>
            <person name="Ashurst J."/>
            <person name="Burton J."/>
            <person name="Gilbert J.G."/>
            <person name="Jones M."/>
            <person name="Stavrides G."/>
            <person name="Almeida J.P."/>
            <person name="Babbage A.K."/>
            <person name="Bagguley C.L."/>
            <person name="Bailey J."/>
            <person name="Barlow K.F."/>
            <person name="Bates K.N."/>
            <person name="Beard L.M."/>
            <person name="Beare D.M."/>
            <person name="Beasley O.P."/>
            <person name="Bird C.P."/>
            <person name="Blakey S.E."/>
            <person name="Bridgeman A.M."/>
            <person name="Brown A.J."/>
            <person name="Buck D."/>
            <person name="Burrill W."/>
            <person name="Butler A.P."/>
            <person name="Carder C."/>
            <person name="Carter N.P."/>
            <person name="Chapman J.C."/>
            <person name="Clamp M."/>
            <person name="Clark G."/>
            <person name="Clark L.N."/>
            <person name="Clark S.Y."/>
            <person name="Clee C.M."/>
            <person name="Clegg S."/>
            <person name="Cobley V.E."/>
            <person name="Collier R.E."/>
            <person name="Connor R."/>
            <person name="Corby N.R."/>
            <person name="Coulson A."/>
            <person name="Coville G.J."/>
            <person name="Deadman R."/>
            <person name="Dhami P."/>
            <person name="Dunn M."/>
            <person name="Ellington A.G."/>
            <person name="Frankland J.A."/>
            <person name="Fraser A."/>
            <person name="French L."/>
            <person name="Garner P."/>
            <person name="Grafham D.V."/>
            <person name="Griffiths C."/>
            <person name="Griffiths M.N."/>
            <person name="Gwilliam R."/>
            <person name="Hall R.E."/>
            <person name="Hammond S."/>
            <person name="Harley J.L."/>
            <person name="Heath P.D."/>
            <person name="Ho S."/>
            <person name="Holden J.L."/>
            <person name="Howden P.J."/>
            <person name="Huckle E."/>
            <person name="Hunt A.R."/>
            <person name="Hunt S.E."/>
            <person name="Jekosch K."/>
            <person name="Johnson C.M."/>
            <person name="Johnson D."/>
            <person name="Kay M.P."/>
            <person name="Kimberley A.M."/>
            <person name="King A."/>
            <person name="Knights A."/>
            <person name="Laird G.K."/>
            <person name="Lawlor S."/>
            <person name="Lehvaslaiho M.H."/>
            <person name="Leversha M."/>
            <person name="Lloyd C."/>
            <person name="Lloyd D.M."/>
            <person name="Lovell J.D."/>
            <person name="Marsh V.L."/>
            <person name="Martin S.L."/>
            <person name="McConnachie L.J."/>
            <person name="McLay K."/>
            <person name="McMurray A.A."/>
            <person name="Milne S."/>
            <person name="Mistry D."/>
            <person name="Moore M.J."/>
            <person name="Mullikin J.C."/>
            <person name="Nickerson T."/>
            <person name="Oliver K."/>
            <person name="Parker A."/>
            <person name="Patel R."/>
            <person name="Pearce T.A."/>
            <person name="Peck A.I."/>
            <person name="Phillimore B.J."/>
            <person name="Prathalingam S.R."/>
            <person name="Plumb R.W."/>
            <person name="Ramsay H."/>
            <person name="Rice C.M."/>
            <person name="Ross M.T."/>
            <person name="Scott C.E."/>
            <person name="Sehra H.K."/>
            <person name="Shownkeen R."/>
            <person name="Sims S."/>
            <person name="Skuce C.D."/>
            <person name="Smith M.L."/>
            <person name="Soderlund C."/>
            <person name="Steward C.A."/>
            <person name="Sulston J.E."/>
            <person name="Swann M."/>
            <person name="Sycamore N."/>
            <person name="Taylor R."/>
            <person name="Tee L."/>
            <person name="Thomas D.W."/>
            <person name="Thorpe A."/>
            <person name="Tracey A."/>
            <person name="Tromans A.C."/>
            <person name="Vaudin M."/>
            <person name="Wall M."/>
            <person name="Wallis J.M."/>
            <person name="Whitehead S.L."/>
            <person name="Whittaker P."/>
            <person name="Willey D.L."/>
            <person name="Williams L."/>
            <person name="Williams S.A."/>
            <person name="Wilming L."/>
            <person name="Wray P.W."/>
            <person name="Hubbard T."/>
            <person name="Durbin R.M."/>
            <person name="Bentley D.R."/>
            <person name="Beck S."/>
            <person name="Rogers J."/>
        </authorList>
    </citation>
    <scope>NUCLEOTIDE SEQUENCE [LARGE SCALE GENOMIC DNA]</scope>
</reference>
<reference evidence="1" key="5">
    <citation type="submission" date="2025-09" db="UniProtKB">
        <authorList>
            <consortium name="Ensembl"/>
        </authorList>
    </citation>
    <scope>IDENTIFICATION</scope>
</reference>
<keyword evidence="3 4" id="KW-1267">Proteomics identification</keyword>
<evidence type="ECO:0000313" key="1">
    <source>
        <dbReference type="Ensembl" id="ENSP00000512362.1"/>
    </source>
</evidence>
<name>A0A8Q3SIE4_HUMAN</name>
<reference evidence="1" key="4">
    <citation type="submission" date="2025-08" db="UniProtKB">
        <authorList>
            <consortium name="Ensembl"/>
        </authorList>
    </citation>
    <scope>IDENTIFICATION</scope>
</reference>
<dbReference type="OpenTargets" id="ENSG00000196839"/>
<proteinExistence type="evidence at protein level"/>
<dbReference type="OrthoDB" id="272271at2759"/>
<dbReference type="Ensembl" id="ENST00000696059.1">
    <property type="protein sequence ID" value="ENSP00000512362.1"/>
    <property type="gene ID" value="ENSG00000196839.14"/>
</dbReference>
<sequence length="53" mass="5927">MAQTPAFDKPKTEFRSCCPGWSAMARPRLTATFASQVQVILLPQPPKWNCMST</sequence>
<evidence type="ECO:0007829" key="4">
    <source>
        <dbReference type="ProteomicsDB" id="A0A8Q3SIE4"/>
    </source>
</evidence>
<reference evidence="1 2" key="1">
    <citation type="journal article" date="2001" name="Nature">
        <title>Initial sequencing and analysis of the human genome.</title>
        <authorList>
            <consortium name="International Human Genome Sequencing Consortium"/>
            <person name="Lander E.S."/>
            <person name="Linton L.M."/>
            <person name="Birren B."/>
            <person name="Nusbaum C."/>
            <person name="Zody M.C."/>
            <person name="Baldwin J."/>
            <person name="Devon K."/>
            <person name="Dewar K."/>
            <person name="Doyle M."/>
            <person name="FitzHugh W."/>
            <person name="Funke R."/>
            <person name="Gage D."/>
            <person name="Harris K."/>
            <person name="Heaford A."/>
            <person name="Howland J."/>
            <person name="Kann L."/>
            <person name="Lehoczky J."/>
            <person name="LeVine R."/>
            <person name="McEwan P."/>
            <person name="McKernan K."/>
            <person name="Meldrim J."/>
            <person name="Mesirov J.P."/>
            <person name="Miranda C."/>
            <person name="Morris W."/>
            <person name="Naylor J."/>
            <person name="Raymond C."/>
            <person name="Rosetti M."/>
            <person name="Santos R."/>
            <person name="Sheridan A."/>
            <person name="Sougnez C."/>
            <person name="Stange-Thomann N."/>
            <person name="Stojanovic N."/>
            <person name="Subramanian A."/>
            <person name="Wyman D."/>
            <person name="Rogers J."/>
            <person name="Sulston J."/>
            <person name="Ainscough R."/>
            <person name="Beck S."/>
            <person name="Bentley D."/>
            <person name="Burton J."/>
            <person name="Clee C."/>
            <person name="Carter N."/>
            <person name="Coulson A."/>
            <person name="Deadman R."/>
            <person name="Deloukas P."/>
            <person name="Dunham A."/>
            <person name="Dunham I."/>
            <person name="Durbin R."/>
            <person name="French L."/>
            <person name="Grafham D."/>
            <person name="Gregory S."/>
            <person name="Hubbard T."/>
            <person name="Humphray S."/>
            <person name="Hunt A."/>
            <person name="Jones M."/>
            <person name="Lloyd C."/>
            <person name="McMurray A."/>
            <person name="Matthews L."/>
            <person name="Mercer S."/>
            <person name="Milne S."/>
            <person name="Mullikin J.C."/>
            <person name="Mungall A."/>
            <person name="Plumb R."/>
            <person name="Ross M."/>
            <person name="Shownkeen R."/>
            <person name="Sims S."/>
            <person name="Waterston R.H."/>
            <person name="Wilson R.K."/>
            <person name="Hillier L.W."/>
            <person name="McPherson J.D."/>
            <person name="Marra M.A."/>
            <person name="Mardis E.R."/>
            <person name="Fulton L.A."/>
            <person name="Chinwalla A.T."/>
            <person name="Pepin K.H."/>
            <person name="Gish W.R."/>
            <person name="Chissoe S.L."/>
            <person name="Wendl M.C."/>
            <person name="Delehaunty K.D."/>
            <person name="Miner T.L."/>
            <person name="Delehaunty A."/>
            <person name="Kramer J.B."/>
            <person name="Cook L.L."/>
            <person name="Fulton R.S."/>
            <person name="Johnson D.L."/>
            <person name="Minx P.J."/>
            <person name="Clifton S.W."/>
            <person name="Hawkins T."/>
            <person name="Branscomb E."/>
            <person name="Predki P."/>
            <person name="Richardson P."/>
            <person name="Wenning S."/>
            <person name="Slezak T."/>
            <person name="Doggett N."/>
            <person name="Cheng J.F."/>
            <person name="Olsen A."/>
            <person name="Lucas S."/>
            <person name="Elkin C."/>
            <person name="Uberbacher E."/>
            <person name="Frazier M."/>
            <person name="Gibbs R.A."/>
            <person name="Muzny D.M."/>
            <person name="Scherer S.E."/>
            <person name="Bouck J.B."/>
            <person name="Sodergren E.J."/>
            <person name="Worley K.C."/>
            <person name="Rives C.M."/>
            <person name="Gorrell J.H."/>
            <person name="Metzker M.L."/>
            <person name="Naylor S.L."/>
            <person name="Kucherlapati R.S."/>
            <person name="Nelson D.L."/>
            <person name="Weinstock G.M."/>
            <person name="Sakaki Y."/>
            <person name="Fujiyama A."/>
            <person name="Hattori M."/>
            <person name="Yada T."/>
            <person name="Toyoda A."/>
            <person name="Itoh T."/>
            <person name="Kawagoe C."/>
            <person name="Watanabe H."/>
            <person name="Totoki Y."/>
            <person name="Taylor T."/>
            <person name="Weissenbach J."/>
            <person name="Heilig R."/>
            <person name="Saurin W."/>
            <person name="Artiguenave F."/>
            <person name="Brottier P."/>
            <person name="Bruls T."/>
            <person name="Pelletier E."/>
            <person name="Robert C."/>
            <person name="Wincker P."/>
            <person name="Smith D.R."/>
            <person name="Doucette-Stamm L."/>
            <person name="Rubenfield M."/>
            <person name="Weinstock K."/>
            <person name="Lee H.M."/>
            <person name="Dubois J."/>
            <person name="Rosenthal A."/>
            <person name="Platzer M."/>
            <person name="Nyakatura G."/>
            <person name="Taudien S."/>
            <person name="Rump A."/>
            <person name="Yang H."/>
            <person name="Yu J."/>
            <person name="Wang J."/>
            <person name="Huang G."/>
            <person name="Gu J."/>
            <person name="Hood L."/>
            <person name="Rowen L."/>
            <person name="Madan A."/>
            <person name="Qin S."/>
            <person name="Davis R.W."/>
            <person name="Federspiel N.A."/>
            <person name="Abola A.P."/>
            <person name="Proctor M.J."/>
            <person name="Myers R.M."/>
            <person name="Schmutz J."/>
            <person name="Dickson M."/>
            <person name="Grimwood J."/>
            <person name="Cox D.R."/>
            <person name="Olson M.V."/>
            <person name="Kaul R."/>
            <person name="Raymond C."/>
            <person name="Shimizu N."/>
            <person name="Kawasaki K."/>
            <person name="Minoshima S."/>
            <person name="Evans G.A."/>
            <person name="Athanasiou M."/>
            <person name="Schultz R."/>
            <person name="Roe B.A."/>
            <person name="Chen F."/>
            <person name="Pan H."/>
            <person name="Ramser J."/>
            <person name="Lehrach H."/>
            <person name="Reinhardt R."/>
            <person name="McCombie W.R."/>
            <person name="de la Bastide M."/>
            <person name="Dedhia N."/>
            <person name="Blocker H."/>
            <person name="Hornischer K."/>
            <person name="Nordsiek G."/>
            <person name="Agarwala R."/>
            <person name="Aravind L."/>
            <person name="Bailey J.A."/>
            <person name="Bateman A."/>
            <person name="Batzoglou S."/>
            <person name="Birney E."/>
            <person name="Bork P."/>
            <person name="Brown D.G."/>
            <person name="Burge C.B."/>
            <person name="Cerutti L."/>
            <person name="Chen H.C."/>
            <person name="Church D."/>
            <person name="Clamp M."/>
            <person name="Copley R.R."/>
            <person name="Doerks T."/>
            <person name="Eddy S.R."/>
            <person name="Eichler E.E."/>
            <person name="Furey T.S."/>
            <person name="Galagan J."/>
            <person name="Gilbert J.G."/>
            <person name="Harmon C."/>
            <person name="Hayashizaki Y."/>
            <person name="Haussler D."/>
            <person name="Hermjakob H."/>
            <person name="Hokamp K."/>
            <person name="Jang W."/>
            <person name="Johnson L.S."/>
            <person name="Jones T.A."/>
            <person name="Kasif S."/>
            <person name="Kaspryzk A."/>
            <person name="Kennedy S."/>
            <person name="Kent W.J."/>
            <person name="Kitts P."/>
            <person name="Koonin E.V."/>
            <person name="Korf I."/>
            <person name="Kulp D."/>
            <person name="Lancet D."/>
            <person name="Lowe T.M."/>
            <person name="McLysaght A."/>
            <person name="Mikkelsen T."/>
            <person name="Moran J.V."/>
            <person name="Mulder N."/>
            <person name="Pollara V.J."/>
            <person name="Ponting C.P."/>
            <person name="Schuler G."/>
            <person name="Schultz J."/>
            <person name="Slater G."/>
            <person name="Smit A.F."/>
            <person name="Stupka E."/>
            <person name="Szustakowski J."/>
            <person name="Thierry-Mieg D."/>
            <person name="Thierry-Mieg J."/>
            <person name="Wagner L."/>
            <person name="Wallis J."/>
            <person name="Wheeler R."/>
            <person name="Williams A."/>
            <person name="Wolf Y.I."/>
            <person name="Wolfe K.H."/>
            <person name="Yang S.P."/>
            <person name="Yeh R.F."/>
            <person name="Collins F."/>
            <person name="Guyer M.S."/>
            <person name="Peterson J."/>
            <person name="Felsenfeld A."/>
            <person name="Wetterstrand K.A."/>
            <person name="Patrinos A."/>
            <person name="Morgan M.J."/>
            <person name="de Jong P."/>
            <person name="Catanese J.J."/>
            <person name="Osoegawa K."/>
            <person name="Shizuya H."/>
            <person name="Choi S."/>
            <person name="Chen Y.J."/>
        </authorList>
    </citation>
    <scope>NUCLEOTIDE SEQUENCE [LARGE SCALE GENOMIC DNA]</scope>
</reference>
<evidence type="ECO:0007829" key="3">
    <source>
        <dbReference type="PeptideAtlas" id="A0A8Q3SIE4"/>
    </source>
</evidence>
<reference evidence="1 2" key="3">
    <citation type="journal article" date="2004" name="Nature">
        <title>Finishing the euchromatic sequence of the human genome.</title>
        <authorList>
            <consortium name="International Human Genome Sequencing Consortium"/>
        </authorList>
    </citation>
    <scope>NUCLEOTIDE SEQUENCE [LARGE SCALE GENOMIC DNA]</scope>
</reference>
<dbReference type="AlphaFoldDB" id="A0A8Q3SIE4"/>
<dbReference type="Ensembl" id="ENST00000696059.1">
    <property type="protein sequence ID" value="ENSP00000512362.1"/>
    <property type="gene ID" value="ENSG00000196839.15"/>
</dbReference>
<dbReference type="GeneTree" id="ENSGT00950000183113"/>
<evidence type="ECO:0000313" key="2">
    <source>
        <dbReference type="Proteomes" id="UP000005640"/>
    </source>
</evidence>
<dbReference type="EMBL" id="AL139352">
    <property type="status" value="NOT_ANNOTATED_CDS"/>
    <property type="molecule type" value="Genomic_DNA"/>
</dbReference>
<organism evidence="1 2">
    <name type="scientific">Homo sapiens</name>
    <name type="common">Human</name>
    <dbReference type="NCBI Taxonomy" id="9606"/>
    <lineage>
        <taxon>Eukaryota</taxon>
        <taxon>Metazoa</taxon>
        <taxon>Chordata</taxon>
        <taxon>Craniata</taxon>
        <taxon>Vertebrata</taxon>
        <taxon>Euteleostomi</taxon>
        <taxon>Mammalia</taxon>
        <taxon>Eutheria</taxon>
        <taxon>Euarchontoglires</taxon>
        <taxon>Primates</taxon>
        <taxon>Haplorrhini</taxon>
        <taxon>Catarrhini</taxon>
        <taxon>Hominidae</taxon>
        <taxon>Homo</taxon>
    </lineage>
</organism>
<gene>
    <name evidence="1" type="primary">ADA</name>
</gene>
<dbReference type="Proteomes" id="UP000005640">
    <property type="component" value="Chromosome 20"/>
</dbReference>
<protein>
    <submittedName>
        <fullName evidence="1">Adenosine deaminase</fullName>
    </submittedName>
</protein>
<accession>A0A8Q3SIE4</accession>
<dbReference type="EMBL" id="KF456921">
    <property type="status" value="NOT_ANNOTATED_CDS"/>
    <property type="molecule type" value="Genomic_DNA"/>
</dbReference>
<keyword evidence="2" id="KW-1185">Reference proteome</keyword>
<dbReference type="HGNC" id="HGNC:186">
    <property type="gene designation" value="ADA"/>
</dbReference>